<dbReference type="PRINTS" id="PR00133">
    <property type="entry name" value="GLHYDRLASE3"/>
</dbReference>
<dbReference type="InterPro" id="IPR037524">
    <property type="entry name" value="PA14/GLEYA"/>
</dbReference>
<reference evidence="8" key="2">
    <citation type="submission" date="2015-01" db="EMBL/GenBank/DDBJ databases">
        <title>Evolutionary Origins and Diversification of the Mycorrhizal Mutualists.</title>
        <authorList>
            <consortium name="DOE Joint Genome Institute"/>
            <consortium name="Mycorrhizal Genomics Consortium"/>
            <person name="Kohler A."/>
            <person name="Kuo A."/>
            <person name="Nagy L.G."/>
            <person name="Floudas D."/>
            <person name="Copeland A."/>
            <person name="Barry K.W."/>
            <person name="Cichocki N."/>
            <person name="Veneault-Fourrey C."/>
            <person name="LaButti K."/>
            <person name="Lindquist E.A."/>
            <person name="Lipzen A."/>
            <person name="Lundell T."/>
            <person name="Morin E."/>
            <person name="Murat C."/>
            <person name="Riley R."/>
            <person name="Ohm R."/>
            <person name="Sun H."/>
            <person name="Tunlid A."/>
            <person name="Henrissat B."/>
            <person name="Grigoriev I.V."/>
            <person name="Hibbett D.S."/>
            <person name="Martin F."/>
        </authorList>
    </citation>
    <scope>NUCLEOTIDE SEQUENCE [LARGE SCALE GENOMIC DNA]</scope>
    <source>
        <strain evidence="8">MAFF 305830</strain>
    </source>
</reference>
<evidence type="ECO:0000259" key="6">
    <source>
        <dbReference type="PROSITE" id="PS51820"/>
    </source>
</evidence>
<evidence type="ECO:0000256" key="3">
    <source>
        <dbReference type="ARBA" id="ARBA00012744"/>
    </source>
</evidence>
<dbReference type="InterPro" id="IPR017853">
    <property type="entry name" value="GH"/>
</dbReference>
<dbReference type="PROSITE" id="PS51820">
    <property type="entry name" value="PA14"/>
    <property type="match status" value="1"/>
</dbReference>
<dbReference type="Gene3D" id="2.60.120.260">
    <property type="entry name" value="Galactose-binding domain-like"/>
    <property type="match status" value="1"/>
</dbReference>
<evidence type="ECO:0000313" key="7">
    <source>
        <dbReference type="EMBL" id="KIM30941.1"/>
    </source>
</evidence>
<dbReference type="Gene3D" id="3.20.20.300">
    <property type="entry name" value="Glycoside hydrolase, family 3, N-terminal domain"/>
    <property type="match status" value="1"/>
</dbReference>
<dbReference type="InterPro" id="IPR036962">
    <property type="entry name" value="Glyco_hydro_3_N_sf"/>
</dbReference>
<dbReference type="Pfam" id="PF07691">
    <property type="entry name" value="PA14"/>
    <property type="match status" value="1"/>
</dbReference>
<dbReference type="AlphaFoldDB" id="A0A0C3BHI6"/>
<dbReference type="InterPro" id="IPR026891">
    <property type="entry name" value="Fn3-like"/>
</dbReference>
<dbReference type="Pfam" id="PF14310">
    <property type="entry name" value="Fn3-like"/>
    <property type="match status" value="1"/>
</dbReference>
<dbReference type="EC" id="3.2.1.21" evidence="3"/>
<sequence length="853" mass="92648">MPPTASTFANANLDEIVEALSVDEAIALTGGQGFWHTSAIPRLGVPAIKVSDGPNGIRGNHFFRSTPAKAIPSATALGSTFDPELIGKVASKLLASEAKLRAASIVLAPTVNIQRSPLGGRSFESFSEDPHLSGTIAAAYISGLQSEGVGACIKHFVANDQEDDRQGLDSVLSPRALREIYLMPFMLAQKYANPWAYMTSYGKVNGLHVSESKFLLQGVVRNEWKSNATIMSDWWGCYEVAGPIMAGLDLEMPGTRGFRSQYQMNWSIQARKITVKAVKDRARKVLDLVQKASKGCPESIDGDGIERTNDSEEDKAVMRELAGKTIVLLKNEGQVLPLQAESLKKVAIIGGNAKATVLSGGGSAALKPSFFINPFDGIAGALTSSTEILYAEGARTVKGLPTLEYEIVNAQGGKGFDAWWHSHGPDDKPVQDPIETFQIDETNMFLSDASPKGITERWTMKLKGSMRPRSEDTLFEFGVMVAGRAKLYVDGQLVVDNWTLQRRGNSFFNTGTEEERGQFLLKKGVAHEIYLEFCNVRGPAKGDIDEIILTGGPGLKLGGAPVVDETEEIEKAVAIAKEAEVAIIVVGLNGDWETEGYDRTHLKLPGKTDELIKKVGQVNQRTIVVVQAGSAVEMPWVDDVPTIAHSWYLGNSTGDAIADVLFGKVNPSAKLSMTFPKRLEDTPSYGHFGSENGTVWYAEDLFVGYKHYTRSKVPTLFSFGHGLSYTTFTFSDLKVTNPSGPDLSFVATVKVKNTGAIKGSEVVQIYATPCLTSQLTHPVRRLAGYKKAHDISPGQCVGVEVNLDKYALSYWCISENRWKIEKGVYDIVVGAGADDVKLTAQVEVSKEVYWDGL</sequence>
<dbReference type="InterPro" id="IPR013783">
    <property type="entry name" value="Ig-like_fold"/>
</dbReference>
<dbReference type="InterPro" id="IPR002772">
    <property type="entry name" value="Glyco_hydro_3_C"/>
</dbReference>
<dbReference type="OrthoDB" id="47059at2759"/>
<dbReference type="Gene3D" id="3.40.50.1700">
    <property type="entry name" value="Glycoside hydrolase family 3 C-terminal domain"/>
    <property type="match status" value="1"/>
</dbReference>
<dbReference type="PANTHER" id="PTHR42715:SF27">
    <property type="entry name" value="BETA-GLUCOSIDASE-RELATED"/>
    <property type="match status" value="1"/>
</dbReference>
<dbReference type="Pfam" id="PF01915">
    <property type="entry name" value="Glyco_hydro_3_C"/>
    <property type="match status" value="1"/>
</dbReference>
<keyword evidence="4 7" id="KW-0378">Hydrolase</keyword>
<accession>A0A0C3BHI6</accession>
<evidence type="ECO:0000256" key="5">
    <source>
        <dbReference type="ARBA" id="ARBA00023295"/>
    </source>
</evidence>
<comment type="catalytic activity">
    <reaction evidence="1">
        <text>Hydrolysis of terminal, non-reducing beta-D-glucosyl residues with release of beta-D-glucose.</text>
        <dbReference type="EC" id="3.2.1.21"/>
    </reaction>
</comment>
<dbReference type="GO" id="GO:0008422">
    <property type="term" value="F:beta-glucosidase activity"/>
    <property type="evidence" value="ECO:0007669"/>
    <property type="project" value="UniProtKB-EC"/>
</dbReference>
<comment type="similarity">
    <text evidence="2">Belongs to the glycosyl hydrolase 3 family.</text>
</comment>
<name>A0A0C3BHI6_SERVB</name>
<dbReference type="SUPFAM" id="SSF51445">
    <property type="entry name" value="(Trans)glycosidases"/>
    <property type="match status" value="1"/>
</dbReference>
<feature type="domain" description="PA14" evidence="6">
    <location>
        <begin position="411"/>
        <end position="573"/>
    </location>
</feature>
<dbReference type="InterPro" id="IPR001764">
    <property type="entry name" value="Glyco_hydro_3_N"/>
</dbReference>
<dbReference type="SMART" id="SM01217">
    <property type="entry name" value="Fn3_like"/>
    <property type="match status" value="1"/>
</dbReference>
<keyword evidence="8" id="KW-1185">Reference proteome</keyword>
<evidence type="ECO:0000313" key="8">
    <source>
        <dbReference type="Proteomes" id="UP000054097"/>
    </source>
</evidence>
<dbReference type="GO" id="GO:0009251">
    <property type="term" value="P:glucan catabolic process"/>
    <property type="evidence" value="ECO:0007669"/>
    <property type="project" value="TreeGrafter"/>
</dbReference>
<evidence type="ECO:0000256" key="4">
    <source>
        <dbReference type="ARBA" id="ARBA00022801"/>
    </source>
</evidence>
<dbReference type="EMBL" id="KN824283">
    <property type="protein sequence ID" value="KIM30941.1"/>
    <property type="molecule type" value="Genomic_DNA"/>
</dbReference>
<dbReference type="InterPro" id="IPR011658">
    <property type="entry name" value="PA14_dom"/>
</dbReference>
<dbReference type="Pfam" id="PF00933">
    <property type="entry name" value="Glyco_hydro_3"/>
    <property type="match status" value="1"/>
</dbReference>
<protein>
    <recommendedName>
        <fullName evidence="3">beta-glucosidase</fullName>
        <ecNumber evidence="3">3.2.1.21</ecNumber>
    </recommendedName>
</protein>
<organism evidence="7 8">
    <name type="scientific">Serendipita vermifera MAFF 305830</name>
    <dbReference type="NCBI Taxonomy" id="933852"/>
    <lineage>
        <taxon>Eukaryota</taxon>
        <taxon>Fungi</taxon>
        <taxon>Dikarya</taxon>
        <taxon>Basidiomycota</taxon>
        <taxon>Agaricomycotina</taxon>
        <taxon>Agaricomycetes</taxon>
        <taxon>Sebacinales</taxon>
        <taxon>Serendipitaceae</taxon>
        <taxon>Serendipita</taxon>
    </lineage>
</organism>
<dbReference type="InterPro" id="IPR036881">
    <property type="entry name" value="Glyco_hydro_3_C_sf"/>
</dbReference>
<dbReference type="Gene3D" id="2.60.40.10">
    <property type="entry name" value="Immunoglobulins"/>
    <property type="match status" value="1"/>
</dbReference>
<gene>
    <name evidence="7" type="ORF">M408DRAFT_65500</name>
</gene>
<proteinExistence type="inferred from homology"/>
<dbReference type="HOGENOM" id="CLU_004542_4_0_1"/>
<dbReference type="Proteomes" id="UP000054097">
    <property type="component" value="Unassembled WGS sequence"/>
</dbReference>
<keyword evidence="5" id="KW-0326">Glycosidase</keyword>
<dbReference type="STRING" id="933852.A0A0C3BHI6"/>
<reference evidence="7 8" key="1">
    <citation type="submission" date="2014-04" db="EMBL/GenBank/DDBJ databases">
        <authorList>
            <consortium name="DOE Joint Genome Institute"/>
            <person name="Kuo A."/>
            <person name="Zuccaro A."/>
            <person name="Kohler A."/>
            <person name="Nagy L.G."/>
            <person name="Floudas D."/>
            <person name="Copeland A."/>
            <person name="Barry K.W."/>
            <person name="Cichocki N."/>
            <person name="Veneault-Fourrey C."/>
            <person name="LaButti K."/>
            <person name="Lindquist E.A."/>
            <person name="Lipzen A."/>
            <person name="Lundell T."/>
            <person name="Morin E."/>
            <person name="Murat C."/>
            <person name="Sun H."/>
            <person name="Tunlid A."/>
            <person name="Henrissat B."/>
            <person name="Grigoriev I.V."/>
            <person name="Hibbett D.S."/>
            <person name="Martin F."/>
            <person name="Nordberg H.P."/>
            <person name="Cantor M.N."/>
            <person name="Hua S.X."/>
        </authorList>
    </citation>
    <scope>NUCLEOTIDE SEQUENCE [LARGE SCALE GENOMIC DNA]</scope>
    <source>
        <strain evidence="7 8">MAFF 305830</strain>
    </source>
</reference>
<evidence type="ECO:0000256" key="1">
    <source>
        <dbReference type="ARBA" id="ARBA00000448"/>
    </source>
</evidence>
<evidence type="ECO:0000256" key="2">
    <source>
        <dbReference type="ARBA" id="ARBA00005336"/>
    </source>
</evidence>
<dbReference type="PANTHER" id="PTHR42715">
    <property type="entry name" value="BETA-GLUCOSIDASE"/>
    <property type="match status" value="1"/>
</dbReference>
<dbReference type="SUPFAM" id="SSF52279">
    <property type="entry name" value="Beta-D-glucan exohydrolase, C-terminal domain"/>
    <property type="match status" value="1"/>
</dbReference>
<dbReference type="InterPro" id="IPR050288">
    <property type="entry name" value="Cellulose_deg_GH3"/>
</dbReference>